<reference evidence="2" key="1">
    <citation type="journal article" date="2012" name="Mol. Plant Microbe Interact.">
        <title>A highly conserved effector in Fusarium oxysporum is required for full virulence on Arabidopsis.</title>
        <authorList>
            <person name="Thatcher L.F."/>
            <person name="Gardiner D.M."/>
            <person name="Kazan K."/>
            <person name="Manners J."/>
        </authorList>
    </citation>
    <scope>NUCLEOTIDE SEQUENCE [LARGE SCALE GENOMIC DNA]</scope>
    <source>
        <strain evidence="2">Fo5176</strain>
    </source>
</reference>
<feature type="region of interest" description="Disordered" evidence="1">
    <location>
        <begin position="1"/>
        <end position="34"/>
    </location>
</feature>
<dbReference type="AlphaFoldDB" id="F9FSB3"/>
<name>F9FSB3_FUSOF</name>
<comment type="caution">
    <text evidence="2">The sequence shown here is derived from an EMBL/GenBank/DDBJ whole genome shotgun (WGS) entry which is preliminary data.</text>
</comment>
<sequence length="245" mass="28336">MSYEQTSLMASNSEQTNQSQTPPPQANMTPEQEHNTRVMACDIQRFYECVRRDKHVFRRWISHYEINLAKFLEPHCTLFKNERNWPETWLENERDLMNDLKTFRRIAKQLLQQWTRAVAAQILSVRNTALSKLFTAEDFSLAVELEPSPPLDGKAGPLDWTQSELAFDKSLSKFRFLANDMLQGMKGGPTMERPGHPWTRMKGFDVLNLMIKNAEDPVNEDDGEDMRDGHQFLNQSGALSAIPFN</sequence>
<dbReference type="EMBL" id="AFQF01002546">
    <property type="protein sequence ID" value="EGU80211.1"/>
    <property type="molecule type" value="Genomic_DNA"/>
</dbReference>
<feature type="compositionally biased region" description="Polar residues" evidence="1">
    <location>
        <begin position="1"/>
        <end position="30"/>
    </location>
</feature>
<evidence type="ECO:0000313" key="2">
    <source>
        <dbReference type="EMBL" id="EGU80211.1"/>
    </source>
</evidence>
<evidence type="ECO:0000256" key="1">
    <source>
        <dbReference type="SAM" id="MobiDB-lite"/>
    </source>
</evidence>
<protein>
    <submittedName>
        <fullName evidence="2">Uncharacterized protein</fullName>
    </submittedName>
</protein>
<dbReference type="OrthoDB" id="5041486at2759"/>
<gene>
    <name evidence="2" type="ORF">FOXB_09294</name>
</gene>
<organism evidence="2">
    <name type="scientific">Fusarium oxysporum (strain Fo5176)</name>
    <name type="common">Fusarium vascular wilt</name>
    <dbReference type="NCBI Taxonomy" id="660025"/>
    <lineage>
        <taxon>Eukaryota</taxon>
        <taxon>Fungi</taxon>
        <taxon>Dikarya</taxon>
        <taxon>Ascomycota</taxon>
        <taxon>Pezizomycotina</taxon>
        <taxon>Sordariomycetes</taxon>
        <taxon>Hypocreomycetidae</taxon>
        <taxon>Hypocreales</taxon>
        <taxon>Nectriaceae</taxon>
        <taxon>Fusarium</taxon>
        <taxon>Fusarium oxysporum species complex</taxon>
    </lineage>
</organism>
<accession>F9FSB3</accession>
<proteinExistence type="predicted"/>